<comment type="subcellular location">
    <subcellularLocation>
        <location evidence="1">Membrane</location>
        <topology evidence="1">Single-pass membrane protein</topology>
    </subcellularLocation>
</comment>
<dbReference type="OMA" id="DDYFLEC"/>
<dbReference type="PANTHER" id="PTHR46008:SF2">
    <property type="entry name" value="LEAF RUST 10 DISEASE-RESISTANCE LOCUS RECEPTOR-LIKE PROTEIN KINASE-LIKE 1.4"/>
    <property type="match status" value="1"/>
</dbReference>
<evidence type="ECO:0000259" key="15">
    <source>
        <dbReference type="PROSITE" id="PS50011"/>
    </source>
</evidence>
<dbReference type="FunFam" id="1.10.510.10:FF:000161">
    <property type="entry name" value="Wall-associated receptor kinase-like 20"/>
    <property type="match status" value="1"/>
</dbReference>
<evidence type="ECO:0000256" key="13">
    <source>
        <dbReference type="SAM" id="Phobius"/>
    </source>
</evidence>
<dbReference type="Pfam" id="PF14380">
    <property type="entry name" value="WAK_assoc"/>
    <property type="match status" value="1"/>
</dbReference>
<keyword evidence="3" id="KW-0808">Transferase</keyword>
<evidence type="ECO:0000256" key="10">
    <source>
        <dbReference type="ARBA" id="ARBA00023136"/>
    </source>
</evidence>
<feature type="transmembrane region" description="Helical" evidence="13">
    <location>
        <begin position="260"/>
        <end position="282"/>
    </location>
</feature>
<sequence>MRPRSSYINRACAIFLHIAVCLADSYEKCRSPNFDCAGLKMAYPFGKMDEGCGVLEFQVDCNHGNPKIHIHRNNYRILDASKIAERKIILVNEKLFSRCGVDPDVYDDILDSAFVVSKQNYNITELRDCGKNMPKRLVNLDCNGTREYSWYFGFGEEQRNLCSFVYTVPVLRRPKKVPKNSSQFIQLLQGGFQVEWQDHRTAYPYCGKCEATKGMCGYLYSEIFICYCPDGLSHPQNCLDGLGVDPLNGPKIKKSLSGAAIGGIVGALGLIAVIILLAIFYVRRNPRRSILCHAFCKGRCHNTEAGRKIGVLPIFSYKELEEATNSFAEEKELGSGGFGIVYLGKLKDGRSVAVKKLYHDNTRRVEQFLNETDILSALHHPNLVRLFGCTCPSSGELVLVYEYVSNGTLAEHLHGERKAPGGLSWENRLNIAIETAQALAYLHGFDPPVFHRDVKSDNILLDENFKAKVSDFGLSKLSAVNVSHVTTEPHGTPGYVDPEYYQSYQLTDKSDVYSFGVVLVEIISAKLAVDVNRSRKEITLANMAMAKIQAGTLQEMVDPDLEIEKKQEVKEMVSAVAELAYECLAAERDDRPAMEQVVSKLENIRISGSGKCRGGNVDIQHLTLINEDDKINENDSID</sequence>
<keyword evidence="9 13" id="KW-1133">Transmembrane helix</keyword>
<keyword evidence="11" id="KW-0325">Glycoprotein</keyword>
<dbReference type="InterPro" id="IPR001245">
    <property type="entry name" value="Ser-Thr/Tyr_kinase_cat_dom"/>
</dbReference>
<evidence type="ECO:0000256" key="9">
    <source>
        <dbReference type="ARBA" id="ARBA00022989"/>
    </source>
</evidence>
<dbReference type="Gene3D" id="1.10.510.10">
    <property type="entry name" value="Transferase(Phosphotransferase) domain 1"/>
    <property type="match status" value="1"/>
</dbReference>
<dbReference type="GO" id="GO:0004674">
    <property type="term" value="F:protein serine/threonine kinase activity"/>
    <property type="evidence" value="ECO:0007669"/>
    <property type="project" value="UniProtKB-KW"/>
</dbReference>
<feature type="domain" description="Protein kinase" evidence="15">
    <location>
        <begin position="327"/>
        <end position="606"/>
    </location>
</feature>
<evidence type="ECO:0000256" key="8">
    <source>
        <dbReference type="ARBA" id="ARBA00022840"/>
    </source>
</evidence>
<evidence type="ECO:0000256" key="12">
    <source>
        <dbReference type="PROSITE-ProRule" id="PRU10141"/>
    </source>
</evidence>
<dbReference type="CDD" id="cd14066">
    <property type="entry name" value="STKc_IRAK"/>
    <property type="match status" value="1"/>
</dbReference>
<dbReference type="PANTHER" id="PTHR46008">
    <property type="entry name" value="LEAF RUST 10 DISEASE-RESISTANCE LOCUS RECEPTOR-LIKE PROTEIN KINASE-LIKE 1.4"/>
    <property type="match status" value="1"/>
</dbReference>
<accession>A0AA38FLH4</accession>
<keyword evidence="17" id="KW-1185">Reference proteome</keyword>
<feature type="signal peptide" evidence="14">
    <location>
        <begin position="1"/>
        <end position="23"/>
    </location>
</feature>
<keyword evidence="5 14" id="KW-0732">Signal</keyword>
<dbReference type="GO" id="GO:0016020">
    <property type="term" value="C:membrane"/>
    <property type="evidence" value="ECO:0007669"/>
    <property type="project" value="UniProtKB-SubCell"/>
</dbReference>
<dbReference type="PROSITE" id="PS50011">
    <property type="entry name" value="PROTEIN_KINASE_DOM"/>
    <property type="match status" value="1"/>
</dbReference>
<keyword evidence="10 13" id="KW-0472">Membrane</keyword>
<reference evidence="16 17" key="1">
    <citation type="journal article" date="2021" name="Nat. Plants">
        <title>The Taxus genome provides insights into paclitaxel biosynthesis.</title>
        <authorList>
            <person name="Xiong X."/>
            <person name="Gou J."/>
            <person name="Liao Q."/>
            <person name="Li Y."/>
            <person name="Zhou Q."/>
            <person name="Bi G."/>
            <person name="Li C."/>
            <person name="Du R."/>
            <person name="Wang X."/>
            <person name="Sun T."/>
            <person name="Guo L."/>
            <person name="Liang H."/>
            <person name="Lu P."/>
            <person name="Wu Y."/>
            <person name="Zhang Z."/>
            <person name="Ro D.K."/>
            <person name="Shang Y."/>
            <person name="Huang S."/>
            <person name="Yan J."/>
        </authorList>
    </citation>
    <scope>NUCLEOTIDE SEQUENCE [LARGE SCALE GENOMIC DNA]</scope>
    <source>
        <strain evidence="16">Ta-2019</strain>
    </source>
</reference>
<keyword evidence="6 12" id="KW-0547">Nucleotide-binding</keyword>
<feature type="chain" id="PRO_5041238256" description="Protein kinase domain-containing protein" evidence="14">
    <location>
        <begin position="24"/>
        <end position="638"/>
    </location>
</feature>
<keyword evidence="4 13" id="KW-0812">Transmembrane</keyword>
<comment type="caution">
    <text evidence="16">The sequence shown here is derived from an EMBL/GenBank/DDBJ whole genome shotgun (WGS) entry which is preliminary data.</text>
</comment>
<dbReference type="Proteomes" id="UP000824469">
    <property type="component" value="Unassembled WGS sequence"/>
</dbReference>
<keyword evidence="2" id="KW-0723">Serine/threonine-protein kinase</keyword>
<evidence type="ECO:0000256" key="14">
    <source>
        <dbReference type="SAM" id="SignalP"/>
    </source>
</evidence>
<evidence type="ECO:0000256" key="3">
    <source>
        <dbReference type="ARBA" id="ARBA00022679"/>
    </source>
</evidence>
<keyword evidence="8 12" id="KW-0067">ATP-binding</keyword>
<dbReference type="Gene3D" id="3.30.200.20">
    <property type="entry name" value="Phosphorylase Kinase, domain 1"/>
    <property type="match status" value="1"/>
</dbReference>
<evidence type="ECO:0000256" key="5">
    <source>
        <dbReference type="ARBA" id="ARBA00022729"/>
    </source>
</evidence>
<dbReference type="AlphaFoldDB" id="A0AA38FLH4"/>
<dbReference type="InterPro" id="IPR000719">
    <property type="entry name" value="Prot_kinase_dom"/>
</dbReference>
<organism evidence="16 17">
    <name type="scientific">Taxus chinensis</name>
    <name type="common">Chinese yew</name>
    <name type="synonym">Taxus wallichiana var. chinensis</name>
    <dbReference type="NCBI Taxonomy" id="29808"/>
    <lineage>
        <taxon>Eukaryota</taxon>
        <taxon>Viridiplantae</taxon>
        <taxon>Streptophyta</taxon>
        <taxon>Embryophyta</taxon>
        <taxon>Tracheophyta</taxon>
        <taxon>Spermatophyta</taxon>
        <taxon>Pinopsida</taxon>
        <taxon>Pinidae</taxon>
        <taxon>Conifers II</taxon>
        <taxon>Cupressales</taxon>
        <taxon>Taxaceae</taxon>
        <taxon>Taxus</taxon>
    </lineage>
</organism>
<name>A0AA38FLH4_TAXCH</name>
<evidence type="ECO:0000256" key="4">
    <source>
        <dbReference type="ARBA" id="ARBA00022692"/>
    </source>
</evidence>
<evidence type="ECO:0000256" key="7">
    <source>
        <dbReference type="ARBA" id="ARBA00022777"/>
    </source>
</evidence>
<evidence type="ECO:0000256" key="11">
    <source>
        <dbReference type="ARBA" id="ARBA00023180"/>
    </source>
</evidence>
<keyword evidence="7" id="KW-0418">Kinase</keyword>
<evidence type="ECO:0000256" key="1">
    <source>
        <dbReference type="ARBA" id="ARBA00004167"/>
    </source>
</evidence>
<dbReference type="PROSITE" id="PS00108">
    <property type="entry name" value="PROTEIN_KINASE_ST"/>
    <property type="match status" value="1"/>
</dbReference>
<dbReference type="EMBL" id="JAHRHJ020000008">
    <property type="protein sequence ID" value="KAH9306297.1"/>
    <property type="molecule type" value="Genomic_DNA"/>
</dbReference>
<dbReference type="InterPro" id="IPR017441">
    <property type="entry name" value="Protein_kinase_ATP_BS"/>
</dbReference>
<dbReference type="PROSITE" id="PS00107">
    <property type="entry name" value="PROTEIN_KINASE_ATP"/>
    <property type="match status" value="1"/>
</dbReference>
<evidence type="ECO:0000313" key="16">
    <source>
        <dbReference type="EMBL" id="KAH9306297.1"/>
    </source>
</evidence>
<dbReference type="SMART" id="SM00220">
    <property type="entry name" value="S_TKc"/>
    <property type="match status" value="1"/>
</dbReference>
<dbReference type="GO" id="GO:0005524">
    <property type="term" value="F:ATP binding"/>
    <property type="evidence" value="ECO:0007669"/>
    <property type="project" value="UniProtKB-UniRule"/>
</dbReference>
<feature type="binding site" evidence="12">
    <location>
        <position position="356"/>
    </location>
    <ligand>
        <name>ATP</name>
        <dbReference type="ChEBI" id="CHEBI:30616"/>
    </ligand>
</feature>
<dbReference type="InterPro" id="IPR011009">
    <property type="entry name" value="Kinase-like_dom_sf"/>
</dbReference>
<dbReference type="SUPFAM" id="SSF56112">
    <property type="entry name" value="Protein kinase-like (PK-like)"/>
    <property type="match status" value="1"/>
</dbReference>
<evidence type="ECO:0000256" key="6">
    <source>
        <dbReference type="ARBA" id="ARBA00022741"/>
    </source>
</evidence>
<dbReference type="InterPro" id="IPR008271">
    <property type="entry name" value="Ser/Thr_kinase_AS"/>
</dbReference>
<gene>
    <name evidence="16" type="ORF">KI387_010701</name>
</gene>
<evidence type="ECO:0000256" key="2">
    <source>
        <dbReference type="ARBA" id="ARBA00022527"/>
    </source>
</evidence>
<dbReference type="InterPro" id="IPR032872">
    <property type="entry name" value="WAK_assoc_C"/>
</dbReference>
<dbReference type="Pfam" id="PF07714">
    <property type="entry name" value="PK_Tyr_Ser-Thr"/>
    <property type="match status" value="1"/>
</dbReference>
<proteinExistence type="predicted"/>
<protein>
    <recommendedName>
        <fullName evidence="15">Protein kinase domain-containing protein</fullName>
    </recommendedName>
</protein>
<evidence type="ECO:0000313" key="17">
    <source>
        <dbReference type="Proteomes" id="UP000824469"/>
    </source>
</evidence>